<sequence length="309" mass="35784">FSVKTRICIMRAGFNETRIITTCAVDWSKSSWLKGTIEKASIEGQKQYWKGLSQEIRKYIVAHPSEFQDESGSPVLERVETDEVEKDWVKRTQTRSKERTRSIQIPCENNVLEQAEPTPTQRQIAGVWGTLIEVQSIISSILSTIFQNISIPSTNTMIMSAILITMIANFYNWYLLQGIGRRLDSIGGNNVPAFGRGRKNEFLYETRQQDFASILDDRIENEDVLWQWLTDKSKIYEQDYQKYDQVENYSPSSSDDHHESMPMKSQKLHENIGDLHKLLLAAEGHVKKLVDIVEIENAYQDREEKMRKL</sequence>
<accession>A0ACA9MVV2</accession>
<organism evidence="1 2">
    <name type="scientific">Scutellospora calospora</name>
    <dbReference type="NCBI Taxonomy" id="85575"/>
    <lineage>
        <taxon>Eukaryota</taxon>
        <taxon>Fungi</taxon>
        <taxon>Fungi incertae sedis</taxon>
        <taxon>Mucoromycota</taxon>
        <taxon>Glomeromycotina</taxon>
        <taxon>Glomeromycetes</taxon>
        <taxon>Diversisporales</taxon>
        <taxon>Gigasporaceae</taxon>
        <taxon>Scutellospora</taxon>
    </lineage>
</organism>
<protein>
    <submittedName>
        <fullName evidence="1">2963_t:CDS:1</fullName>
    </submittedName>
</protein>
<evidence type="ECO:0000313" key="2">
    <source>
        <dbReference type="Proteomes" id="UP000789860"/>
    </source>
</evidence>
<evidence type="ECO:0000313" key="1">
    <source>
        <dbReference type="EMBL" id="CAG8616608.1"/>
    </source>
</evidence>
<reference evidence="1" key="1">
    <citation type="submission" date="2021-06" db="EMBL/GenBank/DDBJ databases">
        <authorList>
            <person name="Kallberg Y."/>
            <person name="Tangrot J."/>
            <person name="Rosling A."/>
        </authorList>
    </citation>
    <scope>NUCLEOTIDE SEQUENCE</scope>
    <source>
        <strain evidence="1">AU212A</strain>
    </source>
</reference>
<gene>
    <name evidence="1" type="ORF">SCALOS_LOCUS7496</name>
</gene>
<comment type="caution">
    <text evidence="1">The sequence shown here is derived from an EMBL/GenBank/DDBJ whole genome shotgun (WGS) entry which is preliminary data.</text>
</comment>
<dbReference type="EMBL" id="CAJVPM010016860">
    <property type="protein sequence ID" value="CAG8616608.1"/>
    <property type="molecule type" value="Genomic_DNA"/>
</dbReference>
<dbReference type="Proteomes" id="UP000789860">
    <property type="component" value="Unassembled WGS sequence"/>
</dbReference>
<name>A0ACA9MVV2_9GLOM</name>
<feature type="non-terminal residue" evidence="1">
    <location>
        <position position="1"/>
    </location>
</feature>
<keyword evidence="2" id="KW-1185">Reference proteome</keyword>
<proteinExistence type="predicted"/>